<comment type="caution">
    <text evidence="1">The sequence shown here is derived from an EMBL/GenBank/DDBJ whole genome shotgun (WGS) entry which is preliminary data.</text>
</comment>
<proteinExistence type="predicted"/>
<protein>
    <submittedName>
        <fullName evidence="1">Uncharacterized protein</fullName>
    </submittedName>
</protein>
<accession>A0A1J5Q2D9</accession>
<reference evidence="1" key="1">
    <citation type="submission" date="2016-10" db="EMBL/GenBank/DDBJ databases">
        <title>Sequence of Gallionella enrichment culture.</title>
        <authorList>
            <person name="Poehlein A."/>
            <person name="Muehling M."/>
            <person name="Daniel R."/>
        </authorList>
    </citation>
    <scope>NUCLEOTIDE SEQUENCE</scope>
</reference>
<name>A0A1J5Q2D9_9ZZZZ</name>
<sequence>MQPVVLTDVDARVAVTQGEDHARAQAQLRFGGHHGVHATWHVAQLAIGLHVVEQVHAEVIEPQVGDRHSGFQVFQLDYFLLQATQLLFAIRHVVGLGAQHVVVTGGRDVGNHHPTLNPFLEVDVLVERDVWPVVDQLDAAVG</sequence>
<dbReference type="EMBL" id="MLJW01001517">
    <property type="protein sequence ID" value="OIQ77870.1"/>
    <property type="molecule type" value="Genomic_DNA"/>
</dbReference>
<organism evidence="1">
    <name type="scientific">mine drainage metagenome</name>
    <dbReference type="NCBI Taxonomy" id="410659"/>
    <lineage>
        <taxon>unclassified sequences</taxon>
        <taxon>metagenomes</taxon>
        <taxon>ecological metagenomes</taxon>
    </lineage>
</organism>
<gene>
    <name evidence="1" type="ORF">GALL_404360</name>
</gene>
<evidence type="ECO:0000313" key="1">
    <source>
        <dbReference type="EMBL" id="OIQ77870.1"/>
    </source>
</evidence>
<dbReference type="AlphaFoldDB" id="A0A1J5Q2D9"/>